<evidence type="ECO:0000313" key="1">
    <source>
        <dbReference type="EMBL" id="SVC51276.1"/>
    </source>
</evidence>
<organism evidence="1">
    <name type="scientific">marine metagenome</name>
    <dbReference type="NCBI Taxonomy" id="408172"/>
    <lineage>
        <taxon>unclassified sequences</taxon>
        <taxon>metagenomes</taxon>
        <taxon>ecological metagenomes</taxon>
    </lineage>
</organism>
<sequence length="49" mass="5834">MYISKIRYRSIIDKINKGNIEVTNILQNFVLGRKIKRNQKGNTPMFNHK</sequence>
<dbReference type="AlphaFoldDB" id="A0A382MRC7"/>
<name>A0A382MRC7_9ZZZZ</name>
<dbReference type="EMBL" id="UINC01095301">
    <property type="protein sequence ID" value="SVC51276.1"/>
    <property type="molecule type" value="Genomic_DNA"/>
</dbReference>
<accession>A0A382MRC7</accession>
<reference evidence="1" key="1">
    <citation type="submission" date="2018-05" db="EMBL/GenBank/DDBJ databases">
        <authorList>
            <person name="Lanie J.A."/>
            <person name="Ng W.-L."/>
            <person name="Kazmierczak K.M."/>
            <person name="Andrzejewski T.M."/>
            <person name="Davidsen T.M."/>
            <person name="Wayne K.J."/>
            <person name="Tettelin H."/>
            <person name="Glass J.I."/>
            <person name="Rusch D."/>
            <person name="Podicherti R."/>
            <person name="Tsui H.-C.T."/>
            <person name="Winkler M.E."/>
        </authorList>
    </citation>
    <scope>NUCLEOTIDE SEQUENCE</scope>
</reference>
<gene>
    <name evidence="1" type="ORF">METZ01_LOCUS304130</name>
</gene>
<proteinExistence type="predicted"/>
<protein>
    <submittedName>
        <fullName evidence="1">Uncharacterized protein</fullName>
    </submittedName>
</protein>